<evidence type="ECO:0000313" key="2">
    <source>
        <dbReference type="EMBL" id="QTE23631.1"/>
    </source>
</evidence>
<keyword evidence="1" id="KW-1133">Transmembrane helix</keyword>
<keyword evidence="1" id="KW-0812">Transmembrane</keyword>
<gene>
    <name evidence="2" type="ORF">J3359_04960</name>
</gene>
<dbReference type="KEGG" id="pcea:J3359_04960"/>
<keyword evidence="3" id="KW-1185">Reference proteome</keyword>
<feature type="transmembrane region" description="Helical" evidence="1">
    <location>
        <begin position="6"/>
        <end position="21"/>
    </location>
</feature>
<dbReference type="AlphaFoldDB" id="A0A975CPA7"/>
<evidence type="ECO:0000313" key="3">
    <source>
        <dbReference type="Proteomes" id="UP000663920"/>
    </source>
</evidence>
<dbReference type="EMBL" id="CP071869">
    <property type="protein sequence ID" value="QTE23631.1"/>
    <property type="molecule type" value="Genomic_DNA"/>
</dbReference>
<reference evidence="2 3" key="1">
    <citation type="submission" date="2021-03" db="EMBL/GenBank/DDBJ databases">
        <title>Complete genome of Polaribacter_sp.SM13.</title>
        <authorList>
            <person name="Jeong S.W."/>
            <person name="Bae J.W."/>
        </authorList>
    </citation>
    <scope>NUCLEOTIDE SEQUENCE [LARGE SCALE GENOMIC DNA]</scope>
    <source>
        <strain evidence="2 3">SM13</strain>
    </source>
</reference>
<sequence length="104" mass="12544">MKILGYIFIFYVGFYFYRLAENHNKNKWLFGFLGVAIYFSGLLIYPLYVRFFYVEEINETSLIFISFKSFVIGFVFILVSFQLLSIFWSRKKKIDKKEIEKIGK</sequence>
<dbReference type="RefSeq" id="WP_208079634.1">
    <property type="nucleotide sequence ID" value="NZ_CP071869.1"/>
</dbReference>
<evidence type="ECO:0000256" key="1">
    <source>
        <dbReference type="SAM" id="Phobius"/>
    </source>
</evidence>
<feature type="transmembrane region" description="Helical" evidence="1">
    <location>
        <begin position="28"/>
        <end position="49"/>
    </location>
</feature>
<feature type="transmembrane region" description="Helical" evidence="1">
    <location>
        <begin position="61"/>
        <end position="88"/>
    </location>
</feature>
<proteinExistence type="predicted"/>
<organism evidence="2 3">
    <name type="scientific">Polaribacter cellanae</name>
    <dbReference type="NCBI Taxonomy" id="2818493"/>
    <lineage>
        <taxon>Bacteria</taxon>
        <taxon>Pseudomonadati</taxon>
        <taxon>Bacteroidota</taxon>
        <taxon>Flavobacteriia</taxon>
        <taxon>Flavobacteriales</taxon>
        <taxon>Flavobacteriaceae</taxon>
    </lineage>
</organism>
<protein>
    <submittedName>
        <fullName evidence="2">Uncharacterized protein</fullName>
    </submittedName>
</protein>
<keyword evidence="1" id="KW-0472">Membrane</keyword>
<name>A0A975CPA7_9FLAO</name>
<accession>A0A975CPA7</accession>
<dbReference type="Proteomes" id="UP000663920">
    <property type="component" value="Chromosome"/>
</dbReference>